<keyword evidence="2" id="KW-1185">Reference proteome</keyword>
<gene>
    <name evidence="1" type="ORF">SLEP1_g45820</name>
</gene>
<dbReference type="AlphaFoldDB" id="A0AAV5LL40"/>
<protein>
    <submittedName>
        <fullName evidence="1">Uncharacterized protein</fullName>
    </submittedName>
</protein>
<name>A0AAV5LL40_9ROSI</name>
<accession>A0AAV5LL40</accession>
<dbReference type="EMBL" id="BPVZ01000125">
    <property type="protein sequence ID" value="GKV37845.1"/>
    <property type="molecule type" value="Genomic_DNA"/>
</dbReference>
<dbReference type="Proteomes" id="UP001054252">
    <property type="component" value="Unassembled WGS sequence"/>
</dbReference>
<proteinExistence type="predicted"/>
<comment type="caution">
    <text evidence="1">The sequence shown here is derived from an EMBL/GenBank/DDBJ whole genome shotgun (WGS) entry which is preliminary data.</text>
</comment>
<sequence length="118" mass="12719">MITVLQRPPGLCIGNYSLHYSRHHLACFKSMSSRRPRRRRLPYSSCNIRCSSSAAPSPPPSPVDKVCFRLHSSLHFLSPALNILILIGGGGGFAEESTSNKHAASEILEGGGSVLVFG</sequence>
<evidence type="ECO:0000313" key="1">
    <source>
        <dbReference type="EMBL" id="GKV37845.1"/>
    </source>
</evidence>
<evidence type="ECO:0000313" key="2">
    <source>
        <dbReference type="Proteomes" id="UP001054252"/>
    </source>
</evidence>
<reference evidence="1 2" key="1">
    <citation type="journal article" date="2021" name="Commun. Biol.">
        <title>The genome of Shorea leprosula (Dipterocarpaceae) highlights the ecological relevance of drought in aseasonal tropical rainforests.</title>
        <authorList>
            <person name="Ng K.K.S."/>
            <person name="Kobayashi M.J."/>
            <person name="Fawcett J.A."/>
            <person name="Hatakeyama M."/>
            <person name="Paape T."/>
            <person name="Ng C.H."/>
            <person name="Ang C.C."/>
            <person name="Tnah L.H."/>
            <person name="Lee C.T."/>
            <person name="Nishiyama T."/>
            <person name="Sese J."/>
            <person name="O'Brien M.J."/>
            <person name="Copetti D."/>
            <person name="Mohd Noor M.I."/>
            <person name="Ong R.C."/>
            <person name="Putra M."/>
            <person name="Sireger I.Z."/>
            <person name="Indrioko S."/>
            <person name="Kosugi Y."/>
            <person name="Izuno A."/>
            <person name="Isagi Y."/>
            <person name="Lee S.L."/>
            <person name="Shimizu K.K."/>
        </authorList>
    </citation>
    <scope>NUCLEOTIDE SEQUENCE [LARGE SCALE GENOMIC DNA]</scope>
    <source>
        <strain evidence="1">214</strain>
    </source>
</reference>
<organism evidence="1 2">
    <name type="scientific">Rubroshorea leprosula</name>
    <dbReference type="NCBI Taxonomy" id="152421"/>
    <lineage>
        <taxon>Eukaryota</taxon>
        <taxon>Viridiplantae</taxon>
        <taxon>Streptophyta</taxon>
        <taxon>Embryophyta</taxon>
        <taxon>Tracheophyta</taxon>
        <taxon>Spermatophyta</taxon>
        <taxon>Magnoliopsida</taxon>
        <taxon>eudicotyledons</taxon>
        <taxon>Gunneridae</taxon>
        <taxon>Pentapetalae</taxon>
        <taxon>rosids</taxon>
        <taxon>malvids</taxon>
        <taxon>Malvales</taxon>
        <taxon>Dipterocarpaceae</taxon>
        <taxon>Rubroshorea</taxon>
    </lineage>
</organism>